<protein>
    <submittedName>
        <fullName evidence="2">T9SS C-terminal target domain-containing protein</fullName>
    </submittedName>
</protein>
<keyword evidence="3" id="KW-1185">Reference proteome</keyword>
<organism evidence="2 3">
    <name type="scientific">Larkinella punicea</name>
    <dbReference type="NCBI Taxonomy" id="2315727"/>
    <lineage>
        <taxon>Bacteria</taxon>
        <taxon>Pseudomonadati</taxon>
        <taxon>Bacteroidota</taxon>
        <taxon>Cytophagia</taxon>
        <taxon>Cytophagales</taxon>
        <taxon>Spirosomataceae</taxon>
        <taxon>Larkinella</taxon>
    </lineage>
</organism>
<dbReference type="RefSeq" id="WP_114406331.1">
    <property type="nucleotide sequence ID" value="NZ_QOWE01000009.1"/>
</dbReference>
<dbReference type="OrthoDB" id="903144at2"/>
<dbReference type="AlphaFoldDB" id="A0A368JPB6"/>
<feature type="region of interest" description="Disordered" evidence="1">
    <location>
        <begin position="771"/>
        <end position="830"/>
    </location>
</feature>
<evidence type="ECO:0000313" key="3">
    <source>
        <dbReference type="Proteomes" id="UP000253383"/>
    </source>
</evidence>
<feature type="compositionally biased region" description="Polar residues" evidence="1">
    <location>
        <begin position="797"/>
        <end position="827"/>
    </location>
</feature>
<comment type="caution">
    <text evidence="2">The sequence shown here is derived from an EMBL/GenBank/DDBJ whole genome shotgun (WGS) entry which is preliminary data.</text>
</comment>
<dbReference type="InterPro" id="IPR026444">
    <property type="entry name" value="Secre_tail"/>
</dbReference>
<dbReference type="Proteomes" id="UP000253383">
    <property type="component" value="Unassembled WGS sequence"/>
</dbReference>
<sequence>MAALLLNRRIPNAKSSGFQCFMLCGYFLLAGVSLAFGQSSSVHLDSNGFFQLQIHPSIRSAAARKTQNAVLSVTDDARRPANAAILSVSFDAGFDINAISFLTLVVKTSTDFQAPGEVIYISGKALDKGTRTLQIPVGGLKENTDYYFTLYHSSGCDGDETGQIHYKTGTALKKNKKVLLVMDNQYENDSQVQQALTVYKTDATRADPNLVFEQTYLSADPTEKGQLYEKIKARYFDSEAPLHYLFFIGRIPNASIRADILDHKTNQPLPGRQTWFSSLGVYAKILTQDFPFDPQEKVFISRRYDCQLAGKEPLPNDIAPVFFQSSISDISYGALVPTRPEEGKAYILRYFEKLHQFKTGTIKFDKKVLLADTFYNDGGYPKQIEQLTGRWKNNDTINVPQKYGADFHGFDPVWQADYLKKLGTNSYEIVYYSGHGEPVSHYYGITPNAIRSLEKLNTLLFDFASCSVGNVDFQDYLAGTYLDKGNTLFVNSYSTPIAIFTYNNQSPLLTKFKENQTFHEIAKGAYVSDAYRYGFTANITQYLLGDPLLLLDPPQCNNAEPLIISTTGFTELCPGDTATLRLSTNFTDVRWFRNEQEISGAKGHTLAVTQGGLYTAKAKRCEQEVSSDQGVTITLKPGPETPVITVETFPDRFRLRVTPAGKFTSFSWFINGERWTETTRDTTVAAFLGDYTVRVSQDGCSALSKPVSVRIEKPALSVTTPVPLCTGDSVSLKAPDNFSSYTWLTKDGPSVTTTSSTRFIKQSASVAVTPKRGNLEGPTSDYVTMNFSPKPPKPTVTPESNGFRSSSATGNQWYRNGQPLPDSTRQVLRNPGAGTYTVRVTGQGGCFNDSDPMIITAVEPTLGTLKVYPNPGNGTFWVEWPDAFRSGDLEVVDNLGRKLYSRSYATKPTGPVPVRLKTAPGLYLLRLSNAGQIHTVKVVIETD</sequence>
<proteinExistence type="predicted"/>
<gene>
    <name evidence="2" type="ORF">DUE52_12375</name>
</gene>
<dbReference type="NCBIfam" id="TIGR04183">
    <property type="entry name" value="Por_Secre_tail"/>
    <property type="match status" value="1"/>
</dbReference>
<evidence type="ECO:0000256" key="1">
    <source>
        <dbReference type="SAM" id="MobiDB-lite"/>
    </source>
</evidence>
<dbReference type="EMBL" id="QOWE01000009">
    <property type="protein sequence ID" value="RCR69155.1"/>
    <property type="molecule type" value="Genomic_DNA"/>
</dbReference>
<evidence type="ECO:0000313" key="2">
    <source>
        <dbReference type="EMBL" id="RCR69155.1"/>
    </source>
</evidence>
<reference evidence="2 3" key="1">
    <citation type="submission" date="2018-07" db="EMBL/GenBank/DDBJ databases">
        <title>Genome analysis of Larkinella rosea.</title>
        <authorList>
            <person name="Zhou Z."/>
            <person name="Wang G."/>
        </authorList>
    </citation>
    <scope>NUCLEOTIDE SEQUENCE [LARGE SCALE GENOMIC DNA]</scope>
    <source>
        <strain evidence="3">zzj9</strain>
    </source>
</reference>
<accession>A0A368JPB6</accession>
<name>A0A368JPB6_9BACT</name>